<dbReference type="GO" id="GO:0008049">
    <property type="term" value="P:male courtship behavior"/>
    <property type="evidence" value="ECO:0007669"/>
    <property type="project" value="TreeGrafter"/>
</dbReference>
<dbReference type="PANTHER" id="PTHR21143">
    <property type="entry name" value="INVERTEBRATE GUSTATORY RECEPTOR"/>
    <property type="match status" value="1"/>
</dbReference>
<dbReference type="InterPro" id="IPR013604">
    <property type="entry name" value="7TM_chemorcpt"/>
</dbReference>
<dbReference type="AlphaFoldDB" id="A0A482VZV8"/>
<evidence type="ECO:0000256" key="7">
    <source>
        <dbReference type="ARBA" id="ARBA00023224"/>
    </source>
</evidence>
<protein>
    <recommendedName>
        <fullName evidence="8">Gustatory receptor</fullName>
    </recommendedName>
</protein>
<feature type="transmembrane region" description="Helical" evidence="8">
    <location>
        <begin position="224"/>
        <end position="245"/>
    </location>
</feature>
<evidence type="ECO:0000256" key="5">
    <source>
        <dbReference type="ARBA" id="ARBA00023136"/>
    </source>
</evidence>
<dbReference type="GO" id="GO:0005886">
    <property type="term" value="C:plasma membrane"/>
    <property type="evidence" value="ECO:0007669"/>
    <property type="project" value="UniProtKB-SubCell"/>
</dbReference>
<name>A0A482VZV8_ASBVE</name>
<gene>
    <name evidence="9" type="ORF">BDFB_008100</name>
</gene>
<comment type="similarity">
    <text evidence="8">Belongs to the insect chemoreceptor superfamily. Gustatory receptor (GR) family.</text>
</comment>
<dbReference type="GO" id="GO:0007635">
    <property type="term" value="P:chemosensory behavior"/>
    <property type="evidence" value="ECO:0007669"/>
    <property type="project" value="TreeGrafter"/>
</dbReference>
<keyword evidence="10" id="KW-1185">Reference proteome</keyword>
<evidence type="ECO:0000313" key="10">
    <source>
        <dbReference type="Proteomes" id="UP000292052"/>
    </source>
</evidence>
<keyword evidence="6 8" id="KW-0675">Receptor</keyword>
<dbReference type="GO" id="GO:0030425">
    <property type="term" value="C:dendrite"/>
    <property type="evidence" value="ECO:0007669"/>
    <property type="project" value="TreeGrafter"/>
</dbReference>
<comment type="function">
    <text evidence="8">Gustatory receptor which mediates acceptance or avoidance behavior, depending on its substrates.</text>
</comment>
<organism evidence="9 10">
    <name type="scientific">Asbolus verrucosus</name>
    <name type="common">Desert ironclad beetle</name>
    <dbReference type="NCBI Taxonomy" id="1661398"/>
    <lineage>
        <taxon>Eukaryota</taxon>
        <taxon>Metazoa</taxon>
        <taxon>Ecdysozoa</taxon>
        <taxon>Arthropoda</taxon>
        <taxon>Hexapoda</taxon>
        <taxon>Insecta</taxon>
        <taxon>Pterygota</taxon>
        <taxon>Neoptera</taxon>
        <taxon>Endopterygota</taxon>
        <taxon>Coleoptera</taxon>
        <taxon>Polyphaga</taxon>
        <taxon>Cucujiformia</taxon>
        <taxon>Tenebrionidae</taxon>
        <taxon>Pimeliinae</taxon>
        <taxon>Asbolus</taxon>
    </lineage>
</organism>
<feature type="transmembrane region" description="Helical" evidence="8">
    <location>
        <begin position="257"/>
        <end position="278"/>
    </location>
</feature>
<keyword evidence="4 8" id="KW-1133">Transmembrane helix</keyword>
<sequence>MHTLHNNLHNLLQIFGLNSATSPLQFGKWLMVYNAILMVAYATVVFLRCHEGRSESLYAVNNVTVTLQLMCYVIIFLSNIISNCFGSKKFLQSLNRLSVFDENLRKHGHRLNWRKMNKVFYVSLCASSGLLFYILVVDYVVDVAVDNHISIVYWLSVYLPLISNYFLVYVVVLLVYFLRVRYSLLSENFRKILNQENSDDASIRNFENFFVELTNISNSILSQFSLQVGIMFLTSFITITSSLYLSIRGDFSSSQHLVIINFMSVHAVEMMTIIWTYYGIGLKIGDIINNAPQLLTLGGLYRNHFKELVGHYLLIDKTVLDVTVFGMFRVSPSTLLSIVSWIASYLVILIQFTPEKHTLNEANTLWKAADTSRIFLEN</sequence>
<feature type="transmembrane region" description="Helical" evidence="8">
    <location>
        <begin position="119"/>
        <end position="141"/>
    </location>
</feature>
<dbReference type="Pfam" id="PF08395">
    <property type="entry name" value="7tm_7"/>
    <property type="match status" value="1"/>
</dbReference>
<keyword evidence="2 8" id="KW-1003">Cell membrane</keyword>
<keyword evidence="5 8" id="KW-0472">Membrane</keyword>
<evidence type="ECO:0000256" key="3">
    <source>
        <dbReference type="ARBA" id="ARBA00022692"/>
    </source>
</evidence>
<evidence type="ECO:0000256" key="4">
    <source>
        <dbReference type="ARBA" id="ARBA00022989"/>
    </source>
</evidence>
<feature type="transmembrane region" description="Helical" evidence="8">
    <location>
        <begin position="330"/>
        <end position="350"/>
    </location>
</feature>
<dbReference type="GO" id="GO:0030424">
    <property type="term" value="C:axon"/>
    <property type="evidence" value="ECO:0007669"/>
    <property type="project" value="TreeGrafter"/>
</dbReference>
<proteinExistence type="inferred from homology"/>
<dbReference type="Proteomes" id="UP000292052">
    <property type="component" value="Unassembled WGS sequence"/>
</dbReference>
<evidence type="ECO:0000256" key="2">
    <source>
        <dbReference type="ARBA" id="ARBA00022475"/>
    </source>
</evidence>
<keyword evidence="7 8" id="KW-0807">Transducer</keyword>
<dbReference type="EMBL" id="QDEB01048398">
    <property type="protein sequence ID" value="RZC37877.1"/>
    <property type="molecule type" value="Genomic_DNA"/>
</dbReference>
<evidence type="ECO:0000313" key="9">
    <source>
        <dbReference type="EMBL" id="RZC37877.1"/>
    </source>
</evidence>
<reference evidence="9 10" key="1">
    <citation type="submission" date="2017-03" db="EMBL/GenBank/DDBJ databases">
        <title>Genome of the blue death feigning beetle - Asbolus verrucosus.</title>
        <authorList>
            <person name="Rider S.D."/>
        </authorList>
    </citation>
    <scope>NUCLEOTIDE SEQUENCE [LARGE SCALE GENOMIC DNA]</scope>
    <source>
        <strain evidence="9">Butters</strain>
        <tissue evidence="9">Head and leg muscle</tissue>
    </source>
</reference>
<evidence type="ECO:0000256" key="6">
    <source>
        <dbReference type="ARBA" id="ARBA00023170"/>
    </source>
</evidence>
<dbReference type="PANTHER" id="PTHR21143:SF133">
    <property type="entry name" value="GUSTATORY AND PHEROMONE RECEPTOR 32A-RELATED"/>
    <property type="match status" value="1"/>
</dbReference>
<accession>A0A482VZV8</accession>
<dbReference type="GO" id="GO:0043025">
    <property type="term" value="C:neuronal cell body"/>
    <property type="evidence" value="ECO:0007669"/>
    <property type="project" value="TreeGrafter"/>
</dbReference>
<dbReference type="GO" id="GO:0007165">
    <property type="term" value="P:signal transduction"/>
    <property type="evidence" value="ECO:0007669"/>
    <property type="project" value="UniProtKB-KW"/>
</dbReference>
<evidence type="ECO:0000256" key="8">
    <source>
        <dbReference type="RuleBase" id="RU363108"/>
    </source>
</evidence>
<feature type="transmembrane region" description="Helical" evidence="8">
    <location>
        <begin position="29"/>
        <end position="47"/>
    </location>
</feature>
<comment type="caution">
    <text evidence="9">The sequence shown here is derived from an EMBL/GenBank/DDBJ whole genome shotgun (WGS) entry which is preliminary data.</text>
</comment>
<comment type="subcellular location">
    <subcellularLocation>
        <location evidence="1 8">Cell membrane</location>
        <topology evidence="1 8">Multi-pass membrane protein</topology>
    </subcellularLocation>
</comment>
<keyword evidence="3 8" id="KW-0812">Transmembrane</keyword>
<feature type="transmembrane region" description="Helical" evidence="8">
    <location>
        <begin position="153"/>
        <end position="178"/>
    </location>
</feature>
<evidence type="ECO:0000256" key="1">
    <source>
        <dbReference type="ARBA" id="ARBA00004651"/>
    </source>
</evidence>
<feature type="transmembrane region" description="Helical" evidence="8">
    <location>
        <begin position="59"/>
        <end position="81"/>
    </location>
</feature>
<dbReference type="GO" id="GO:0050909">
    <property type="term" value="P:sensory perception of taste"/>
    <property type="evidence" value="ECO:0007669"/>
    <property type="project" value="InterPro"/>
</dbReference>